<dbReference type="EMBL" id="VRMN01000001">
    <property type="protein sequence ID" value="KAA8497893.1"/>
    <property type="molecule type" value="Genomic_DNA"/>
</dbReference>
<comment type="cofactor">
    <cofactor evidence="1 8">
        <name>Zn(2+)</name>
        <dbReference type="ChEBI" id="CHEBI:29105"/>
    </cofactor>
</comment>
<evidence type="ECO:0000259" key="9">
    <source>
        <dbReference type="SMART" id="SM00829"/>
    </source>
</evidence>
<dbReference type="SMART" id="SM00829">
    <property type="entry name" value="PKS_ER"/>
    <property type="match status" value="1"/>
</dbReference>
<dbReference type="CDD" id="cd08297">
    <property type="entry name" value="CAD3"/>
    <property type="match status" value="1"/>
</dbReference>
<dbReference type="PROSITE" id="PS00059">
    <property type="entry name" value="ADH_ZINC"/>
    <property type="match status" value="1"/>
</dbReference>
<organism evidence="10 11">
    <name type="scientific">Porphyridium purpureum</name>
    <name type="common">Red alga</name>
    <name type="synonym">Porphyridium cruentum</name>
    <dbReference type="NCBI Taxonomy" id="35688"/>
    <lineage>
        <taxon>Eukaryota</taxon>
        <taxon>Rhodophyta</taxon>
        <taxon>Bangiophyceae</taxon>
        <taxon>Porphyridiales</taxon>
        <taxon>Porphyridiaceae</taxon>
        <taxon>Porphyridium</taxon>
    </lineage>
</organism>
<evidence type="ECO:0000256" key="4">
    <source>
        <dbReference type="ARBA" id="ARBA00022723"/>
    </source>
</evidence>
<dbReference type="AlphaFoldDB" id="A0A5J4Z4P6"/>
<dbReference type="InterPro" id="IPR036291">
    <property type="entry name" value="NAD(P)-bd_dom_sf"/>
</dbReference>
<sequence length="402" mass="42527">MAFAQCGAQALDSAATRRKCGSGAVVSHGVRARAGCRSLGIPRNARLVSRRLVRMSGELPETYKAAVTEGNGADYVFKQVPMPSPGKGEILMKVHVTGVCHTDLHAKDGDWPVPPKKPLTGGHEGAGEVVAVGDGVTSLKIGDRVGIVWLYSACGECEHCIKGNETVCEKQQNGGYSKDGSFQEYCIADAKYAARIPDGVSYADAAPILCAGVTTYKALKESEVKAGEYVTIVGAGGGLGHLAVQYAKAMGMNVIAIDGGEEKGAMCKKLGAAHYVDFLTTPNTVDEVLKITGGKGSEGVLCLATSNKVFNDCVQMSKRYGCVVLVSLPPGNFSIPIFPVVLKRITVRGSIVGTRQDLAECLEFCAQGKVKPIYRTQHLDDLNDVFAEMKEGKVAGRIVLEL</sequence>
<protein>
    <recommendedName>
        <fullName evidence="3">alcohol dehydrogenase</fullName>
        <ecNumber evidence="3">1.1.1.1</ecNumber>
    </recommendedName>
</protein>
<keyword evidence="11" id="KW-1185">Reference proteome</keyword>
<comment type="similarity">
    <text evidence="2 8">Belongs to the zinc-containing alcohol dehydrogenase family.</text>
</comment>
<dbReference type="SUPFAM" id="SSF50129">
    <property type="entry name" value="GroES-like"/>
    <property type="match status" value="1"/>
</dbReference>
<dbReference type="GO" id="GO:0008270">
    <property type="term" value="F:zinc ion binding"/>
    <property type="evidence" value="ECO:0007669"/>
    <property type="project" value="InterPro"/>
</dbReference>
<gene>
    <name evidence="10" type="ORF">FVE85_5478</name>
</gene>
<dbReference type="Pfam" id="PF00107">
    <property type="entry name" value="ADH_zinc_N"/>
    <property type="match status" value="1"/>
</dbReference>
<comment type="caution">
    <text evidence="10">The sequence shown here is derived from an EMBL/GenBank/DDBJ whole genome shotgun (WGS) entry which is preliminary data.</text>
</comment>
<dbReference type="PANTHER" id="PTHR42940:SF3">
    <property type="entry name" value="ALCOHOL DEHYDROGENASE 1-RELATED"/>
    <property type="match status" value="1"/>
</dbReference>
<dbReference type="InterPro" id="IPR013154">
    <property type="entry name" value="ADH-like_N"/>
</dbReference>
<evidence type="ECO:0000313" key="11">
    <source>
        <dbReference type="Proteomes" id="UP000324585"/>
    </source>
</evidence>
<evidence type="ECO:0000256" key="6">
    <source>
        <dbReference type="ARBA" id="ARBA00023002"/>
    </source>
</evidence>
<dbReference type="InterPro" id="IPR011032">
    <property type="entry name" value="GroES-like_sf"/>
</dbReference>
<accession>A0A5J4Z4P6</accession>
<keyword evidence="6" id="KW-0560">Oxidoreductase</keyword>
<dbReference type="PANTHER" id="PTHR42940">
    <property type="entry name" value="ALCOHOL DEHYDROGENASE 1-RELATED"/>
    <property type="match status" value="1"/>
</dbReference>
<feature type="domain" description="Enoyl reductase (ER)" evidence="9">
    <location>
        <begin position="72"/>
        <end position="400"/>
    </location>
</feature>
<evidence type="ECO:0000256" key="5">
    <source>
        <dbReference type="ARBA" id="ARBA00022833"/>
    </source>
</evidence>
<dbReference type="Gene3D" id="3.40.50.720">
    <property type="entry name" value="NAD(P)-binding Rossmann-like Domain"/>
    <property type="match status" value="1"/>
</dbReference>
<evidence type="ECO:0000256" key="3">
    <source>
        <dbReference type="ARBA" id="ARBA00013190"/>
    </source>
</evidence>
<dbReference type="GO" id="GO:0004022">
    <property type="term" value="F:alcohol dehydrogenase (NAD+) activity"/>
    <property type="evidence" value="ECO:0007669"/>
    <property type="project" value="UniProtKB-EC"/>
</dbReference>
<dbReference type="Proteomes" id="UP000324585">
    <property type="component" value="Unassembled WGS sequence"/>
</dbReference>
<dbReference type="GO" id="GO:0005737">
    <property type="term" value="C:cytoplasm"/>
    <property type="evidence" value="ECO:0007669"/>
    <property type="project" value="TreeGrafter"/>
</dbReference>
<dbReference type="InterPro" id="IPR013149">
    <property type="entry name" value="ADH-like_C"/>
</dbReference>
<keyword evidence="7" id="KW-0520">NAD</keyword>
<evidence type="ECO:0000256" key="1">
    <source>
        <dbReference type="ARBA" id="ARBA00001947"/>
    </source>
</evidence>
<keyword evidence="5 8" id="KW-0862">Zinc</keyword>
<dbReference type="Gene3D" id="3.90.180.10">
    <property type="entry name" value="Medium-chain alcohol dehydrogenases, catalytic domain"/>
    <property type="match status" value="1"/>
</dbReference>
<evidence type="ECO:0000313" key="10">
    <source>
        <dbReference type="EMBL" id="KAA8497893.1"/>
    </source>
</evidence>
<proteinExistence type="inferred from homology"/>
<dbReference type="EC" id="1.1.1.1" evidence="3"/>
<dbReference type="FunFam" id="3.90.180.10:FF:000002">
    <property type="entry name" value="Alcohol dehydrogenase AdhP"/>
    <property type="match status" value="1"/>
</dbReference>
<evidence type="ECO:0000256" key="7">
    <source>
        <dbReference type="ARBA" id="ARBA00023027"/>
    </source>
</evidence>
<evidence type="ECO:0000256" key="2">
    <source>
        <dbReference type="ARBA" id="ARBA00008072"/>
    </source>
</evidence>
<keyword evidence="4 8" id="KW-0479">Metal-binding</keyword>
<dbReference type="InterPro" id="IPR002328">
    <property type="entry name" value="ADH_Zn_CS"/>
</dbReference>
<dbReference type="SUPFAM" id="SSF51735">
    <property type="entry name" value="NAD(P)-binding Rossmann-fold domains"/>
    <property type="match status" value="1"/>
</dbReference>
<dbReference type="InterPro" id="IPR020843">
    <property type="entry name" value="ER"/>
</dbReference>
<name>A0A5J4Z4P6_PORPP</name>
<dbReference type="Pfam" id="PF08240">
    <property type="entry name" value="ADH_N"/>
    <property type="match status" value="1"/>
</dbReference>
<evidence type="ECO:0000256" key="8">
    <source>
        <dbReference type="RuleBase" id="RU361277"/>
    </source>
</evidence>
<dbReference type="FunFam" id="3.40.50.720:FF:000039">
    <property type="entry name" value="Alcohol dehydrogenase AdhP"/>
    <property type="match status" value="1"/>
</dbReference>
<dbReference type="OrthoDB" id="1879366at2759"/>
<dbReference type="OMA" id="QKISGYY"/>
<reference evidence="11" key="1">
    <citation type="journal article" date="2019" name="Nat. Commun.">
        <title>Expansion of phycobilisome linker gene families in mesophilic red algae.</title>
        <authorList>
            <person name="Lee J."/>
            <person name="Kim D."/>
            <person name="Bhattacharya D."/>
            <person name="Yoon H.S."/>
        </authorList>
    </citation>
    <scope>NUCLEOTIDE SEQUENCE [LARGE SCALE GENOMIC DNA]</scope>
    <source>
        <strain evidence="11">CCMP 1328</strain>
    </source>
</reference>